<gene>
    <name evidence="2" type="ORF">HPP92_009653</name>
</gene>
<evidence type="ECO:0000256" key="1">
    <source>
        <dbReference type="SAM" id="MobiDB-lite"/>
    </source>
</evidence>
<accession>A0A835V321</accession>
<protein>
    <submittedName>
        <fullName evidence="2">Uncharacterized protein</fullName>
    </submittedName>
</protein>
<keyword evidence="3" id="KW-1185">Reference proteome</keyword>
<feature type="region of interest" description="Disordered" evidence="1">
    <location>
        <begin position="178"/>
        <end position="197"/>
    </location>
</feature>
<reference evidence="2 3" key="1">
    <citation type="journal article" date="2020" name="Nat. Food">
        <title>A phased Vanilla planifolia genome enables genetic improvement of flavour and production.</title>
        <authorList>
            <person name="Hasing T."/>
            <person name="Tang H."/>
            <person name="Brym M."/>
            <person name="Khazi F."/>
            <person name="Huang T."/>
            <person name="Chambers A.H."/>
        </authorList>
    </citation>
    <scope>NUCLEOTIDE SEQUENCE [LARGE SCALE GENOMIC DNA]</scope>
    <source>
        <tissue evidence="2">Leaf</tissue>
    </source>
</reference>
<comment type="caution">
    <text evidence="2">The sequence shown here is derived from an EMBL/GenBank/DDBJ whole genome shotgun (WGS) entry which is preliminary data.</text>
</comment>
<feature type="compositionally biased region" description="Basic and acidic residues" evidence="1">
    <location>
        <begin position="180"/>
        <end position="190"/>
    </location>
</feature>
<dbReference type="AlphaFoldDB" id="A0A835V321"/>
<evidence type="ECO:0000313" key="3">
    <source>
        <dbReference type="Proteomes" id="UP000636800"/>
    </source>
</evidence>
<organism evidence="2 3">
    <name type="scientific">Vanilla planifolia</name>
    <name type="common">Vanilla</name>
    <dbReference type="NCBI Taxonomy" id="51239"/>
    <lineage>
        <taxon>Eukaryota</taxon>
        <taxon>Viridiplantae</taxon>
        <taxon>Streptophyta</taxon>
        <taxon>Embryophyta</taxon>
        <taxon>Tracheophyta</taxon>
        <taxon>Spermatophyta</taxon>
        <taxon>Magnoliopsida</taxon>
        <taxon>Liliopsida</taxon>
        <taxon>Asparagales</taxon>
        <taxon>Orchidaceae</taxon>
        <taxon>Vanilloideae</taxon>
        <taxon>Vanilleae</taxon>
        <taxon>Vanilla</taxon>
    </lineage>
</organism>
<name>A0A835V321_VANPL</name>
<dbReference type="EMBL" id="JADCNL010000004">
    <property type="protein sequence ID" value="KAG0485574.1"/>
    <property type="molecule type" value="Genomic_DNA"/>
</dbReference>
<sequence>MVFPLAAAGMVSPLEVAARGTAEVGAVYPSEVAEATAEVVGMASPSMAAAALVRVSPLVEVEAKAAAPVVVALWVAAEGALLAEAANTCAAWAKAGALSVVELGTLSEEVENSPVVVEKAAAWARRVAGGILVEEEKCSVDERNLVHRGGSRYLEKGRRSAAWMKEIWFTGVDPGTLRRGGGDDDKKESCMEEGMEL</sequence>
<dbReference type="OrthoDB" id="435275at2759"/>
<proteinExistence type="predicted"/>
<dbReference type="Proteomes" id="UP000636800">
    <property type="component" value="Unassembled WGS sequence"/>
</dbReference>
<evidence type="ECO:0000313" key="2">
    <source>
        <dbReference type="EMBL" id="KAG0485574.1"/>
    </source>
</evidence>